<reference evidence="4" key="1">
    <citation type="submission" date="2024-02" db="EMBL/GenBank/DDBJ databases">
        <authorList>
            <consortium name="ELIXIR-Norway"/>
            <consortium name="Elixir Norway"/>
        </authorList>
    </citation>
    <scope>NUCLEOTIDE SEQUENCE</scope>
</reference>
<dbReference type="InterPro" id="IPR029058">
    <property type="entry name" value="AB_hydrolase_fold"/>
</dbReference>
<name>A0ABP0UE94_9BRYO</name>
<evidence type="ECO:0000259" key="3">
    <source>
        <dbReference type="Pfam" id="PF00326"/>
    </source>
</evidence>
<dbReference type="Gene3D" id="3.40.50.1820">
    <property type="entry name" value="alpha/beta hydrolase"/>
    <property type="match status" value="1"/>
</dbReference>
<protein>
    <recommendedName>
        <fullName evidence="3">Peptidase S9 prolyl oligopeptidase catalytic domain-containing protein</fullName>
    </recommendedName>
</protein>
<accession>A0ABP0UE94</accession>
<feature type="compositionally biased region" description="Low complexity" evidence="2">
    <location>
        <begin position="96"/>
        <end position="112"/>
    </location>
</feature>
<proteinExistence type="predicted"/>
<dbReference type="PANTHER" id="PTHR42776:SF28">
    <property type="entry name" value="GLUTAMYL ENDOPEPTIDASE, CHLOROPLASTIC-RELATED"/>
    <property type="match status" value="1"/>
</dbReference>
<dbReference type="Proteomes" id="UP001497512">
    <property type="component" value="Chromosome 3"/>
</dbReference>
<evidence type="ECO:0000313" key="4">
    <source>
        <dbReference type="EMBL" id="CAK9219117.1"/>
    </source>
</evidence>
<feature type="region of interest" description="Disordered" evidence="2">
    <location>
        <begin position="927"/>
        <end position="956"/>
    </location>
</feature>
<keyword evidence="5" id="KW-1185">Reference proteome</keyword>
<evidence type="ECO:0000256" key="1">
    <source>
        <dbReference type="ARBA" id="ARBA00022801"/>
    </source>
</evidence>
<dbReference type="SUPFAM" id="SSF82171">
    <property type="entry name" value="DPP6 N-terminal domain-like"/>
    <property type="match status" value="1"/>
</dbReference>
<evidence type="ECO:0000313" key="5">
    <source>
        <dbReference type="Proteomes" id="UP001497512"/>
    </source>
</evidence>
<feature type="compositionally biased region" description="Polar residues" evidence="2">
    <location>
        <begin position="927"/>
        <end position="938"/>
    </location>
</feature>
<sequence>MSGSSSKLLGFSRLSNCCALPRRGAASHWMSRRISSSNSVSLLGFFSGKSYNNKKVLWVGLQSLPPISSPFLILSPPRSPSRRTTSSSLFLRSISASSTSNGSSTTSSTTGTSGDGYELPVQEIMEIVDAPPSPVLSFSPKRDEILFLQRRSLPPLAEFARPELKLAGLRIDPAYNGRSRMSFYTGISIRKLLEEGALGPERFILGLPEGSKINFVSWSPDGQHLAFSIRTVDQEEEPSSLLSLWVADVSTGYARELIGPPQYGLNTTFGSYSWVDDTTLVVCTIPELRGTAPKKPLIPAGPKIQSNEQKLLIQNRTYQDLLKDKHDEDLFDYYATTQLVLVSIHGEAQPIGPAAVYTSVDPSPDANFLLIESVHRPYSYIVPCGRFPKKVELWRRDGEFVKEICDLPLAEDIPIAFNSTRKGRRAIDWRSDKPSTLYWVETQDGGDPKVDVSPRDIVYAEEAGTDTEPQIIAKTDLRFGGIVWGDETLALVYESWYKTRCTRTWCFSPGDLSRVPRLLFDRSYEDVYSDPGSPIMRRTSLGTYVLAQFQNSAGRNSLLLSGGGATPDGNIPFLDLYDIETSEKQRIWESDKEKYYEKFTALMSDKLDMDLRVDDLKILISRESQTQPPQYYLRSWPDQRETQITDFPHPYPQLANLKKEIIRYERSDGVQLTATLYLPPAYEPAKDGPLPMLMWAYPREFKSKDNAGQMRGSPNAFAGIGSTSPLLWLARGFAILDGPTMPIIGEGEEEANDRYVSQLVASAQAAVDEAVRRGVAHPKRIAIGGHSYGAFMTANLLVHAADLFCCGIGRSGAYNRTLTPFGFQSEERTLWEARETYIEMSPFMLADRITKPLLLIHGEDDNNSGTLTIQSERFFSALKGQGALCRLVLLPLESHGYQGHESVMHCLWEMDRWLQKFCVDAVDDNESNNNTPSANLQGDKNLVGAGKENEPASQNM</sequence>
<dbReference type="EMBL" id="OZ019895">
    <property type="protein sequence ID" value="CAK9219117.1"/>
    <property type="molecule type" value="Genomic_DNA"/>
</dbReference>
<dbReference type="PANTHER" id="PTHR42776">
    <property type="entry name" value="SERINE PEPTIDASE S9 FAMILY MEMBER"/>
    <property type="match status" value="1"/>
</dbReference>
<gene>
    <name evidence="4" type="ORF">CSSPTR1EN2_LOCUS14324</name>
</gene>
<organism evidence="4 5">
    <name type="scientific">Sphagnum troendelagicum</name>
    <dbReference type="NCBI Taxonomy" id="128251"/>
    <lineage>
        <taxon>Eukaryota</taxon>
        <taxon>Viridiplantae</taxon>
        <taxon>Streptophyta</taxon>
        <taxon>Embryophyta</taxon>
        <taxon>Bryophyta</taxon>
        <taxon>Sphagnophytina</taxon>
        <taxon>Sphagnopsida</taxon>
        <taxon>Sphagnales</taxon>
        <taxon>Sphagnaceae</taxon>
        <taxon>Sphagnum</taxon>
    </lineage>
</organism>
<dbReference type="Pfam" id="PF00326">
    <property type="entry name" value="Peptidase_S9"/>
    <property type="match status" value="1"/>
</dbReference>
<evidence type="ECO:0000256" key="2">
    <source>
        <dbReference type="SAM" id="MobiDB-lite"/>
    </source>
</evidence>
<dbReference type="InterPro" id="IPR001375">
    <property type="entry name" value="Peptidase_S9_cat"/>
</dbReference>
<feature type="region of interest" description="Disordered" evidence="2">
    <location>
        <begin position="96"/>
        <end position="115"/>
    </location>
</feature>
<dbReference type="SUPFAM" id="SSF53474">
    <property type="entry name" value="alpha/beta-Hydrolases"/>
    <property type="match status" value="1"/>
</dbReference>
<feature type="domain" description="Peptidase S9 prolyl oligopeptidase catalytic" evidence="3">
    <location>
        <begin position="763"/>
        <end position="916"/>
    </location>
</feature>
<keyword evidence="1" id="KW-0378">Hydrolase</keyword>